<dbReference type="AlphaFoldDB" id="A0A9W6KLY9"/>
<dbReference type="Pfam" id="PF02540">
    <property type="entry name" value="NAD_synthase"/>
    <property type="match status" value="1"/>
</dbReference>
<sequence>MTLSPPDLWSSLVTRLRDRARSGAVALELSGDVASSVAAVVACDALGPANVTGLFFGDDVDPQVRDLALHTGLDFRQESVQPLVDVFLARLTLDPQVAANLTARVRRVVLLALAEQEGRLVLDQEIPDGEVSALARWRNQQAVAQGKPAPISEM</sequence>
<dbReference type="InterPro" id="IPR022310">
    <property type="entry name" value="NAD/GMP_synthase"/>
</dbReference>
<dbReference type="SUPFAM" id="SSF52402">
    <property type="entry name" value="Adenine nucleotide alpha hydrolases-like"/>
    <property type="match status" value="1"/>
</dbReference>
<gene>
    <name evidence="2" type="ORF">GCM10017581_047310</name>
</gene>
<name>A0A9W6KLY9_9ACTN</name>
<evidence type="ECO:0000313" key="3">
    <source>
        <dbReference type="Proteomes" id="UP001143480"/>
    </source>
</evidence>
<reference evidence="2" key="1">
    <citation type="journal article" date="2014" name="Int. J. Syst. Evol. Microbiol.">
        <title>Complete genome sequence of Corynebacterium casei LMG S-19264T (=DSM 44701T), isolated from a smear-ripened cheese.</title>
        <authorList>
            <consortium name="US DOE Joint Genome Institute (JGI-PGF)"/>
            <person name="Walter F."/>
            <person name="Albersmeier A."/>
            <person name="Kalinowski J."/>
            <person name="Ruckert C."/>
        </authorList>
    </citation>
    <scope>NUCLEOTIDE SEQUENCE</scope>
    <source>
        <strain evidence="2">VKM Ac-1321</strain>
    </source>
</reference>
<evidence type="ECO:0000313" key="2">
    <source>
        <dbReference type="EMBL" id="GLL02989.1"/>
    </source>
</evidence>
<accession>A0A9W6KLY9</accession>
<dbReference type="GO" id="GO:0006163">
    <property type="term" value="P:purine nucleotide metabolic process"/>
    <property type="evidence" value="ECO:0007669"/>
    <property type="project" value="UniProtKB-ARBA"/>
</dbReference>
<reference evidence="2" key="2">
    <citation type="submission" date="2023-01" db="EMBL/GenBank/DDBJ databases">
        <authorList>
            <person name="Sun Q."/>
            <person name="Evtushenko L."/>
        </authorList>
    </citation>
    <scope>NUCLEOTIDE SEQUENCE</scope>
    <source>
        <strain evidence="2">VKM Ac-1321</strain>
    </source>
</reference>
<keyword evidence="3" id="KW-1185">Reference proteome</keyword>
<comment type="caution">
    <text evidence="2">The sequence shown here is derived from an EMBL/GenBank/DDBJ whole genome shotgun (WGS) entry which is preliminary data.</text>
</comment>
<dbReference type="Gene3D" id="3.40.50.620">
    <property type="entry name" value="HUPs"/>
    <property type="match status" value="1"/>
</dbReference>
<dbReference type="RefSeq" id="WP_261960890.1">
    <property type="nucleotide sequence ID" value="NZ_BAAAXA010000001.1"/>
</dbReference>
<dbReference type="Proteomes" id="UP001143480">
    <property type="component" value="Unassembled WGS sequence"/>
</dbReference>
<proteinExistence type="predicted"/>
<evidence type="ECO:0000259" key="1">
    <source>
        <dbReference type="Pfam" id="PF02540"/>
    </source>
</evidence>
<organism evidence="2 3">
    <name type="scientific">Dactylosporangium matsuzakiense</name>
    <dbReference type="NCBI Taxonomy" id="53360"/>
    <lineage>
        <taxon>Bacteria</taxon>
        <taxon>Bacillati</taxon>
        <taxon>Actinomycetota</taxon>
        <taxon>Actinomycetes</taxon>
        <taxon>Micromonosporales</taxon>
        <taxon>Micromonosporaceae</taxon>
        <taxon>Dactylosporangium</taxon>
    </lineage>
</organism>
<dbReference type="EMBL" id="BSFP01000028">
    <property type="protein sequence ID" value="GLL02989.1"/>
    <property type="molecule type" value="Genomic_DNA"/>
</dbReference>
<feature type="domain" description="NAD/GMP synthase" evidence="1">
    <location>
        <begin position="22"/>
        <end position="122"/>
    </location>
</feature>
<dbReference type="InterPro" id="IPR014729">
    <property type="entry name" value="Rossmann-like_a/b/a_fold"/>
</dbReference>
<protein>
    <recommendedName>
        <fullName evidence="1">NAD/GMP synthase domain-containing protein</fullName>
    </recommendedName>
</protein>